<evidence type="ECO:0000313" key="3">
    <source>
        <dbReference type="Proteomes" id="UP000320580"/>
    </source>
</evidence>
<dbReference type="AlphaFoldDB" id="A0A5B8ILL8"/>
<organism evidence="2 3">
    <name type="scientific">Streptomyces qinzhouensis</name>
    <dbReference type="NCBI Taxonomy" id="2599401"/>
    <lineage>
        <taxon>Bacteria</taxon>
        <taxon>Bacillati</taxon>
        <taxon>Actinomycetota</taxon>
        <taxon>Actinomycetes</taxon>
        <taxon>Kitasatosporales</taxon>
        <taxon>Streptomycetaceae</taxon>
        <taxon>Streptomyces</taxon>
    </lineage>
</organism>
<protein>
    <submittedName>
        <fullName evidence="2">CoA transferase</fullName>
    </submittedName>
</protein>
<dbReference type="KEGG" id="sqz:FQU76_26310"/>
<evidence type="ECO:0000313" key="2">
    <source>
        <dbReference type="EMBL" id="QDY79458.1"/>
    </source>
</evidence>
<dbReference type="PANTHER" id="PTHR48228:SF5">
    <property type="entry name" value="ALPHA-METHYLACYL-COA RACEMASE"/>
    <property type="match status" value="1"/>
</dbReference>
<sequence length="396" mass="41113">MTPAAAAPAEPPAVGGGGGGPLAGVRIVELGGIGPGPFAGMILADLGAEVVRVDRPAEHGGPSRHPVLHRGRRSVTADLKDPRGAAVVRRLIDGADALIEGFRPGVTERLGLGPESCLERNPRLVYGRMTGWGQDGPLAQAPGHDINYIAVAGALAQVGPADGDPVVPLNLFGDMGGGGMLLALGVSAALYSAKVTGRGQVVDAAMTDGTAIQMALLQGLLRTGRWTEGRGSNLFDGAAPFYRTYRCADGRHIAVGCVEPQFYAETLRVLGLTDDPQFARQHDREAWPAMATRLAGLFAARTRDDWAAAFEGTESCVTPVLDWTEAARHPHNAGRGTYRITPDGFPEPGTAPRFLGTPSPEPRPAVPTGSDTDEVLRQAGIGADELAALRSAGVIG</sequence>
<keyword evidence="2" id="KW-0808">Transferase</keyword>
<dbReference type="Proteomes" id="UP000320580">
    <property type="component" value="Chromosome"/>
</dbReference>
<dbReference type="RefSeq" id="WP_146482747.1">
    <property type="nucleotide sequence ID" value="NZ_CP042266.1"/>
</dbReference>
<dbReference type="GO" id="GO:0016740">
    <property type="term" value="F:transferase activity"/>
    <property type="evidence" value="ECO:0007669"/>
    <property type="project" value="UniProtKB-KW"/>
</dbReference>
<dbReference type="InterPro" id="IPR003673">
    <property type="entry name" value="CoA-Trfase_fam_III"/>
</dbReference>
<accession>A0A5B8ILL8</accession>
<dbReference type="InterPro" id="IPR050509">
    <property type="entry name" value="CoA-transferase_III"/>
</dbReference>
<dbReference type="Gene3D" id="3.40.50.10540">
    <property type="entry name" value="Crotonobetainyl-coa:carnitine coa-transferase, domain 1"/>
    <property type="match status" value="1"/>
</dbReference>
<dbReference type="Gene3D" id="3.30.1540.10">
    <property type="entry name" value="formyl-coa transferase, domain 3"/>
    <property type="match status" value="1"/>
</dbReference>
<keyword evidence="3" id="KW-1185">Reference proteome</keyword>
<gene>
    <name evidence="2" type="ORF">FQU76_26310</name>
</gene>
<dbReference type="OrthoDB" id="9797653at2"/>
<dbReference type="InterPro" id="IPR023606">
    <property type="entry name" value="CoA-Trfase_III_dom_1_sf"/>
</dbReference>
<proteinExistence type="predicted"/>
<evidence type="ECO:0000256" key="1">
    <source>
        <dbReference type="SAM" id="MobiDB-lite"/>
    </source>
</evidence>
<dbReference type="InterPro" id="IPR044855">
    <property type="entry name" value="CoA-Trfase_III_dom3_sf"/>
</dbReference>
<dbReference type="SUPFAM" id="SSF89796">
    <property type="entry name" value="CoA-transferase family III (CaiB/BaiF)"/>
    <property type="match status" value="1"/>
</dbReference>
<dbReference type="EMBL" id="CP042266">
    <property type="protein sequence ID" value="QDY79458.1"/>
    <property type="molecule type" value="Genomic_DNA"/>
</dbReference>
<feature type="region of interest" description="Disordered" evidence="1">
    <location>
        <begin position="332"/>
        <end position="371"/>
    </location>
</feature>
<dbReference type="PANTHER" id="PTHR48228">
    <property type="entry name" value="SUCCINYL-COA--D-CITRAMALATE COA-TRANSFERASE"/>
    <property type="match status" value="1"/>
</dbReference>
<dbReference type="Pfam" id="PF02515">
    <property type="entry name" value="CoA_transf_3"/>
    <property type="match status" value="1"/>
</dbReference>
<name>A0A5B8ILL8_9ACTN</name>
<reference evidence="2 3" key="1">
    <citation type="submission" date="2019-07" db="EMBL/GenBank/DDBJ databases">
        <authorList>
            <person name="Zhu P."/>
        </authorList>
    </citation>
    <scope>NUCLEOTIDE SEQUENCE [LARGE SCALE GENOMIC DNA]</scope>
    <source>
        <strain evidence="2 3">SSL-25</strain>
    </source>
</reference>